<protein>
    <recommendedName>
        <fullName evidence="4">BZIP domain-containing protein</fullName>
    </recommendedName>
</protein>
<name>A0A6A5QFY5_AMPQU</name>
<evidence type="ECO:0008006" key="4">
    <source>
        <dbReference type="Google" id="ProtNLM"/>
    </source>
</evidence>
<dbReference type="CDD" id="cd14688">
    <property type="entry name" value="bZIP_YAP"/>
    <property type="match status" value="1"/>
</dbReference>
<feature type="region of interest" description="Disordered" evidence="1">
    <location>
        <begin position="481"/>
        <end position="509"/>
    </location>
</feature>
<sequence>RQHDMTSSESEIEQTSPRKKLRTSKHAESGGKGGKKARGRPRVDTTDATAADRRRTQIRLAQRAYRQRKETTISSLKQQSSQLHSIIEQMNKTFLRFNDYALKSGLLQLNIGLARELKHATETFTSLAKTASDLEAGDEYGEGIEQGVQPTRIAQEPRTASPAREAIEVGWGYSAIPNRTGGGTQSIPIETQSDDYFQNVNGFFSQASSTSLIPRRQFTVEEVWDQFKNSNAHYQPAATASHPRGSLPFGFVDILKQQTGSGPYTPLNPDIFPVCNPTPDITPPVTRLSTPPRPISSISHKTMAPVFTYSNDETTFARRLTRAAVETGFHALSSVDARPSALKHVFKLSLLYLTLDQLRERFKSILSRGVNEELDIWEIPFIQLGGAGTHYPRKDTNGNTLPRKNNWTVRQIEPLEKKMVRIESVEDGRWEYLHDMDLRNFEGEWFDAYDVQGYLEERWGFRVDHKSSFAECMVEDDGVSEFGRHSSDGSPSLTRSLSGNSTEGGEIIPYSITPPTTNAYSLPDSALGLDMSFGSPAFNSNNIDLSVDQTLGLDLAPGYDYGFSSDNVFNVFGLDIMGDVEVVPMQKKKKVAWVEVSKLIDDLLKHCVCLGQAPGFRCKDVDMAFQNALVSTE</sequence>
<dbReference type="AlphaFoldDB" id="A0A6A5QFY5"/>
<gene>
    <name evidence="2" type="ORF">BDU57DRAFT_454768</name>
</gene>
<dbReference type="Gene3D" id="1.20.5.170">
    <property type="match status" value="1"/>
</dbReference>
<accession>A0A6A5QFY5</accession>
<evidence type="ECO:0000313" key="3">
    <source>
        <dbReference type="Proteomes" id="UP000800096"/>
    </source>
</evidence>
<feature type="non-terminal residue" evidence="2">
    <location>
        <position position="1"/>
    </location>
</feature>
<dbReference type="OrthoDB" id="3555317at2759"/>
<dbReference type="PANTHER" id="PTHR40618">
    <property type="entry name" value="B-ZIP TRANSCRIPTION FACTOR (EUROFUNG)-RELATED"/>
    <property type="match status" value="1"/>
</dbReference>
<reference evidence="2" key="1">
    <citation type="journal article" date="2020" name="Stud. Mycol.">
        <title>101 Dothideomycetes genomes: a test case for predicting lifestyles and emergence of pathogens.</title>
        <authorList>
            <person name="Haridas S."/>
            <person name="Albert R."/>
            <person name="Binder M."/>
            <person name="Bloem J."/>
            <person name="Labutti K."/>
            <person name="Salamov A."/>
            <person name="Andreopoulos B."/>
            <person name="Baker S."/>
            <person name="Barry K."/>
            <person name="Bills G."/>
            <person name="Bluhm B."/>
            <person name="Cannon C."/>
            <person name="Castanera R."/>
            <person name="Culley D."/>
            <person name="Daum C."/>
            <person name="Ezra D."/>
            <person name="Gonzalez J."/>
            <person name="Henrissat B."/>
            <person name="Kuo A."/>
            <person name="Liang C."/>
            <person name="Lipzen A."/>
            <person name="Lutzoni F."/>
            <person name="Magnuson J."/>
            <person name="Mondo S."/>
            <person name="Nolan M."/>
            <person name="Ohm R."/>
            <person name="Pangilinan J."/>
            <person name="Park H.-J."/>
            <person name="Ramirez L."/>
            <person name="Alfaro M."/>
            <person name="Sun H."/>
            <person name="Tritt A."/>
            <person name="Yoshinaga Y."/>
            <person name="Zwiers L.-H."/>
            <person name="Turgeon B."/>
            <person name="Goodwin S."/>
            <person name="Spatafora J."/>
            <person name="Crous P."/>
            <person name="Grigoriev I."/>
        </authorList>
    </citation>
    <scope>NUCLEOTIDE SEQUENCE</scope>
    <source>
        <strain evidence="2">HMLAC05119</strain>
    </source>
</reference>
<evidence type="ECO:0000256" key="1">
    <source>
        <dbReference type="SAM" id="MobiDB-lite"/>
    </source>
</evidence>
<feature type="compositionally biased region" description="Basic and acidic residues" evidence="1">
    <location>
        <begin position="41"/>
        <end position="55"/>
    </location>
</feature>
<feature type="compositionally biased region" description="Polar residues" evidence="1">
    <location>
        <begin position="488"/>
        <end position="503"/>
    </location>
</feature>
<keyword evidence="3" id="KW-1185">Reference proteome</keyword>
<dbReference type="SUPFAM" id="SSF57959">
    <property type="entry name" value="Leucine zipper domain"/>
    <property type="match status" value="1"/>
</dbReference>
<dbReference type="PANTHER" id="PTHR40618:SF1">
    <property type="entry name" value="B-ZIP TRANSCRIPTION FACTOR (EUROFUNG)"/>
    <property type="match status" value="1"/>
</dbReference>
<dbReference type="Proteomes" id="UP000800096">
    <property type="component" value="Unassembled WGS sequence"/>
</dbReference>
<dbReference type="InterPro" id="IPR046347">
    <property type="entry name" value="bZIP_sf"/>
</dbReference>
<feature type="region of interest" description="Disordered" evidence="1">
    <location>
        <begin position="1"/>
        <end position="56"/>
    </location>
</feature>
<proteinExistence type="predicted"/>
<organism evidence="2 3">
    <name type="scientific">Ampelomyces quisqualis</name>
    <name type="common">Powdery mildew agent</name>
    <dbReference type="NCBI Taxonomy" id="50730"/>
    <lineage>
        <taxon>Eukaryota</taxon>
        <taxon>Fungi</taxon>
        <taxon>Dikarya</taxon>
        <taxon>Ascomycota</taxon>
        <taxon>Pezizomycotina</taxon>
        <taxon>Dothideomycetes</taxon>
        <taxon>Pleosporomycetidae</taxon>
        <taxon>Pleosporales</taxon>
        <taxon>Pleosporineae</taxon>
        <taxon>Phaeosphaeriaceae</taxon>
        <taxon>Ampelomyces</taxon>
    </lineage>
</organism>
<dbReference type="EMBL" id="ML979137">
    <property type="protein sequence ID" value="KAF1914393.1"/>
    <property type="molecule type" value="Genomic_DNA"/>
</dbReference>
<dbReference type="GO" id="GO:0003700">
    <property type="term" value="F:DNA-binding transcription factor activity"/>
    <property type="evidence" value="ECO:0007669"/>
    <property type="project" value="InterPro"/>
</dbReference>
<evidence type="ECO:0000313" key="2">
    <source>
        <dbReference type="EMBL" id="KAF1914393.1"/>
    </source>
</evidence>